<dbReference type="InterPro" id="IPR039910">
    <property type="entry name" value="D15-like"/>
</dbReference>
<dbReference type="InterPro" id="IPR010827">
    <property type="entry name" value="BamA/TamA_POTRA"/>
</dbReference>
<evidence type="ECO:0000256" key="7">
    <source>
        <dbReference type="ARBA" id="ARBA00023136"/>
    </source>
</evidence>
<dbReference type="Pfam" id="PF07244">
    <property type="entry name" value="POTRA"/>
    <property type="match status" value="1"/>
</dbReference>
<evidence type="ECO:0000256" key="5">
    <source>
        <dbReference type="ARBA" id="ARBA00022692"/>
    </source>
</evidence>
<dbReference type="InterPro" id="IPR000184">
    <property type="entry name" value="Bac_surfAg_D15"/>
</dbReference>
<proteinExistence type="inferred from homology"/>
<evidence type="ECO:0000313" key="14">
    <source>
        <dbReference type="EMBL" id="AZE49761.1"/>
    </source>
</evidence>
<dbReference type="PANTHER" id="PTHR12815:SF47">
    <property type="entry name" value="TRANSLOCATION AND ASSEMBLY MODULE SUBUNIT TAMA"/>
    <property type="match status" value="1"/>
</dbReference>
<dbReference type="Pfam" id="PF01103">
    <property type="entry name" value="Omp85"/>
    <property type="match status" value="1"/>
</dbReference>
<dbReference type="InterPro" id="IPR035243">
    <property type="entry name" value="TamA_POTRA_Dom_1"/>
</dbReference>
<evidence type="ECO:0000256" key="4">
    <source>
        <dbReference type="ARBA" id="ARBA00022452"/>
    </source>
</evidence>
<dbReference type="GO" id="GO:0009279">
    <property type="term" value="C:cell outer membrane"/>
    <property type="evidence" value="ECO:0007669"/>
    <property type="project" value="UniProtKB-SubCell"/>
</dbReference>
<dbReference type="FunFam" id="2.40.160.50:FF:000012">
    <property type="entry name" value="Outer membrane protein Omp85 family"/>
    <property type="match status" value="1"/>
</dbReference>
<evidence type="ECO:0000313" key="15">
    <source>
        <dbReference type="Proteomes" id="UP000268048"/>
    </source>
</evidence>
<protein>
    <recommendedName>
        <fullName evidence="3">Translocation and assembly module subunit TamA</fullName>
    </recommendedName>
    <alternativeName>
        <fullName evidence="9">Autotransporter assembly factor TamA</fullName>
    </alternativeName>
</protein>
<evidence type="ECO:0000259" key="11">
    <source>
        <dbReference type="Pfam" id="PF01103"/>
    </source>
</evidence>
<dbReference type="AlphaFoldDB" id="A0A3G7TS81"/>
<dbReference type="Pfam" id="PF17243">
    <property type="entry name" value="POTRA_TamA_1"/>
    <property type="match status" value="1"/>
</dbReference>
<evidence type="ECO:0000256" key="2">
    <source>
        <dbReference type="ARBA" id="ARBA00010248"/>
    </source>
</evidence>
<evidence type="ECO:0000256" key="10">
    <source>
        <dbReference type="ARBA" id="ARBA00093548"/>
    </source>
</evidence>
<evidence type="ECO:0000259" key="12">
    <source>
        <dbReference type="Pfam" id="PF07244"/>
    </source>
</evidence>
<comment type="subunit">
    <text evidence="10">Interacts with TamB to form the translocation and assembly module (TAM).</text>
</comment>
<dbReference type="GO" id="GO:0009306">
    <property type="term" value="P:protein secretion"/>
    <property type="evidence" value="ECO:0007669"/>
    <property type="project" value="TreeGrafter"/>
</dbReference>
<evidence type="ECO:0000256" key="1">
    <source>
        <dbReference type="ARBA" id="ARBA00004442"/>
    </source>
</evidence>
<dbReference type="PANTHER" id="PTHR12815">
    <property type="entry name" value="SORTING AND ASSEMBLY MACHINERY SAMM50 PROTEIN FAMILY MEMBER"/>
    <property type="match status" value="1"/>
</dbReference>
<dbReference type="FunFam" id="3.10.20.310:FF:000008">
    <property type="entry name" value="Outer membrane protein, OMP85 family"/>
    <property type="match status" value="1"/>
</dbReference>
<dbReference type="EMBL" id="CP027753">
    <property type="protein sequence ID" value="AZE49761.1"/>
    <property type="molecule type" value="Genomic_DNA"/>
</dbReference>
<dbReference type="Gene3D" id="2.40.160.50">
    <property type="entry name" value="membrane protein fhac: a member of the omp85/tpsb transporter family"/>
    <property type="match status" value="1"/>
</dbReference>
<keyword evidence="5" id="KW-0812">Transmembrane</keyword>
<keyword evidence="7" id="KW-0472">Membrane</keyword>
<organism evidence="14 15">
    <name type="scientific">Pseudomonas chlororaphis</name>
    <dbReference type="NCBI Taxonomy" id="587753"/>
    <lineage>
        <taxon>Bacteria</taxon>
        <taxon>Pseudomonadati</taxon>
        <taxon>Pseudomonadota</taxon>
        <taxon>Gammaproteobacteria</taxon>
        <taxon>Pseudomonadales</taxon>
        <taxon>Pseudomonadaceae</taxon>
        <taxon>Pseudomonas</taxon>
    </lineage>
</organism>
<dbReference type="Proteomes" id="UP000268048">
    <property type="component" value="Chromosome"/>
</dbReference>
<feature type="domain" description="POTRA" evidence="12">
    <location>
        <begin position="179"/>
        <end position="233"/>
    </location>
</feature>
<evidence type="ECO:0000256" key="8">
    <source>
        <dbReference type="ARBA" id="ARBA00023237"/>
    </source>
</evidence>
<feature type="domain" description="TamA POTRA" evidence="13">
    <location>
        <begin position="17"/>
        <end position="89"/>
    </location>
</feature>
<comment type="subcellular location">
    <subcellularLocation>
        <location evidence="1">Cell outer membrane</location>
    </subcellularLocation>
</comment>
<keyword evidence="8" id="KW-0998">Cell outer membrane</keyword>
<name>A0A3G7TS81_9PSED</name>
<gene>
    <name evidence="14" type="ORF">C4K04_4092</name>
</gene>
<reference evidence="14 15" key="1">
    <citation type="submission" date="2018-03" db="EMBL/GenBank/DDBJ databases">
        <title>Diversity of phytobeneficial traits revealed by whole-genome analysis of worldwide-isolated phenazine-producing Pseudomonas spp.</title>
        <authorList>
            <person name="Biessy A."/>
            <person name="Novinscak A."/>
            <person name="Blom J."/>
            <person name="Leger G."/>
            <person name="Thomashow L.S."/>
            <person name="Cazorla F.M."/>
            <person name="Josic D."/>
            <person name="Filion M."/>
        </authorList>
    </citation>
    <scope>NUCLEOTIDE SEQUENCE [LARGE SCALE GENOMIC DNA]</scope>
    <source>
        <strain evidence="14 15">B25</strain>
    </source>
</reference>
<evidence type="ECO:0000256" key="9">
    <source>
        <dbReference type="ARBA" id="ARBA00033063"/>
    </source>
</evidence>
<comment type="similarity">
    <text evidence="2">Belongs to the TamA family.</text>
</comment>
<dbReference type="GO" id="GO:0097347">
    <property type="term" value="C:TAM protein secretion complex"/>
    <property type="evidence" value="ECO:0007669"/>
    <property type="project" value="TreeGrafter"/>
</dbReference>
<keyword evidence="6" id="KW-0732">Signal</keyword>
<dbReference type="Gene3D" id="3.10.20.310">
    <property type="entry name" value="membrane protein fhac"/>
    <property type="match status" value="3"/>
</dbReference>
<evidence type="ECO:0000256" key="3">
    <source>
        <dbReference type="ARBA" id="ARBA00015419"/>
    </source>
</evidence>
<evidence type="ECO:0000256" key="6">
    <source>
        <dbReference type="ARBA" id="ARBA00022729"/>
    </source>
</evidence>
<evidence type="ECO:0000259" key="13">
    <source>
        <dbReference type="Pfam" id="PF17243"/>
    </source>
</evidence>
<keyword evidence="4" id="KW-1134">Transmembrane beta strand</keyword>
<accession>A0A3G7TS81</accession>
<feature type="domain" description="Bacterial surface antigen (D15)" evidence="11">
    <location>
        <begin position="269"/>
        <end position="562"/>
    </location>
</feature>
<sequence>MLLLFTSCAALAQSELDVRVKPSNDELKANVEGYIGGVGDRDEEALLRFSRGAEEQARKAAQALGYYQPQISSEVKGGEKPRLVLNIDPGEPVHLRNVTIRVDGPAASLKGFRVPKSDQLKSGAVLNHGHYEDAKRLIQNQASRYGFFSGRFTRQKLAVDPQAGVADIELVYESGPRYALGKVSFAGDTPFDEDLLQRMVPFKAGTPYDSELIAELNQALQSSGYFEGVRVDAAPTAAAAEVIPVAVQLETRKPRTIGLGLGFSTDVGPRAKANWTRHWVNAQGHSYGWEAELSAPRQNVGLFYDIPLDPPLTDKLRFAGGYQNEEISNTDTLSKLLTLGPEWHSKLPSGWQRVISLKWQREEYRLGDDSGLSTLLMPGISYSYLRSDNRIDPHNGYRLQFDSKVAKEGLGSDTNLLYGTVLLKGLTTVWDNHRFLGRVQFGGSATNGYKKVPPSLRFFAGGDQSVRGYDYQSLSPENSDGDRIGGRYMVAGSVEYQYSIAEKWRLATFVDQGNSFDKLELPNLKTGVGVGVRWVSPVGPIRLDLAHALDDDGGIRLHFSMGPEL</sequence>